<reference evidence="2" key="1">
    <citation type="submission" date="2021-02" db="EMBL/GenBank/DDBJ databases">
        <title>Infant gut strain persistence is associated with maternal origin, phylogeny, and functional potential including surface adhesion and iron acquisition.</title>
        <authorList>
            <person name="Lou Y.C."/>
        </authorList>
    </citation>
    <scope>NUCLEOTIDE SEQUENCE</scope>
    <source>
        <strain evidence="2">L3_106_000M1_dasL3_106_000M1_concoct_15</strain>
    </source>
</reference>
<organism evidence="2 3">
    <name type="scientific">Acidaminococcus intestini</name>
    <dbReference type="NCBI Taxonomy" id="187327"/>
    <lineage>
        <taxon>Bacteria</taxon>
        <taxon>Bacillati</taxon>
        <taxon>Bacillota</taxon>
        <taxon>Negativicutes</taxon>
        <taxon>Acidaminococcales</taxon>
        <taxon>Acidaminococcaceae</taxon>
        <taxon>Acidaminococcus</taxon>
    </lineage>
</organism>
<evidence type="ECO:0000313" key="2">
    <source>
        <dbReference type="EMBL" id="MBS5520060.1"/>
    </source>
</evidence>
<dbReference type="PANTHER" id="PTHR43801:SF1">
    <property type="entry name" value="POLYPRENYL SYNTHETASE"/>
    <property type="match status" value="1"/>
</dbReference>
<proteinExistence type="predicted"/>
<name>A0A943EFD7_9FIRM</name>
<sequence length="259" mass="28755">MMIVSRPKKRLFIVLISLAALLMGGAAYGLWRIMVPGLAALHPVLPLVVGLAVLLLALSLFVGIGGIVLAILGFPTIRFFYFWAWNVINLIYPIAIFLGEMMHISKMRIEQSFIEVSNHLVRRQHIKVPADRLMILTPHCLQLDTCPYKVTRDIHNCHQCGRCGVGDLLHLSQKYGVHVYIVTGGTLARQAVKKVRPKAILAVACERDLTSGIQDVFPMPVIGVLNRRPNGPCFNTCVDIDAIEEEIKTFISGKDNDHA</sequence>
<dbReference type="PANTHER" id="PTHR43801">
    <property type="entry name" value="NUCLEOTIDE-BINDING PROTEIN-RELATED"/>
    <property type="match status" value="1"/>
</dbReference>
<evidence type="ECO:0000256" key="1">
    <source>
        <dbReference type="SAM" id="Phobius"/>
    </source>
</evidence>
<feature type="transmembrane region" description="Helical" evidence="1">
    <location>
        <begin position="79"/>
        <end position="99"/>
    </location>
</feature>
<dbReference type="AlphaFoldDB" id="A0A943EFD7"/>
<protein>
    <submittedName>
        <fullName evidence="2">DUF116 domain-containing protein</fullName>
    </submittedName>
</protein>
<comment type="caution">
    <text evidence="2">The sequence shown here is derived from an EMBL/GenBank/DDBJ whole genome shotgun (WGS) entry which is preliminary data.</text>
</comment>
<keyword evidence="1" id="KW-0472">Membrane</keyword>
<accession>A0A943EFD7</accession>
<dbReference type="Proteomes" id="UP000754226">
    <property type="component" value="Unassembled WGS sequence"/>
</dbReference>
<dbReference type="EMBL" id="JAGZCZ010000007">
    <property type="protein sequence ID" value="MBS5520060.1"/>
    <property type="molecule type" value="Genomic_DNA"/>
</dbReference>
<dbReference type="Pfam" id="PF01976">
    <property type="entry name" value="DUF116"/>
    <property type="match status" value="1"/>
</dbReference>
<dbReference type="InterPro" id="IPR002829">
    <property type="entry name" value="DUF116"/>
</dbReference>
<keyword evidence="1" id="KW-0812">Transmembrane</keyword>
<feature type="transmembrane region" description="Helical" evidence="1">
    <location>
        <begin position="45"/>
        <end position="72"/>
    </location>
</feature>
<keyword evidence="1" id="KW-1133">Transmembrane helix</keyword>
<evidence type="ECO:0000313" key="3">
    <source>
        <dbReference type="Proteomes" id="UP000754226"/>
    </source>
</evidence>
<gene>
    <name evidence="2" type="ORF">KHX13_07015</name>
</gene>